<protein>
    <submittedName>
        <fullName evidence="2">Uncharacterized protein</fullName>
    </submittedName>
</protein>
<accession>A0A0J1H826</accession>
<dbReference type="Proteomes" id="UP000035909">
    <property type="component" value="Unassembled WGS sequence"/>
</dbReference>
<dbReference type="AlphaFoldDB" id="A0A0J1H826"/>
<reference evidence="2 3" key="1">
    <citation type="submission" date="2015-05" db="EMBL/GenBank/DDBJ databases">
        <title>Photobacterium galathea sp. nov.</title>
        <authorList>
            <person name="Machado H."/>
            <person name="Gram L."/>
        </authorList>
    </citation>
    <scope>NUCLEOTIDE SEQUENCE [LARGE SCALE GENOMIC DNA]</scope>
    <source>
        <strain evidence="2 3">DSM 22954</strain>
    </source>
</reference>
<feature type="compositionally biased region" description="Polar residues" evidence="1">
    <location>
        <begin position="709"/>
        <end position="739"/>
    </location>
</feature>
<dbReference type="STRING" id="320778.ABT57_13390"/>
<dbReference type="PATRIC" id="fig|320778.3.peg.2918"/>
<name>A0A0J1H826_9GAMM</name>
<organism evidence="2 3">
    <name type="scientific">Photobacterium ganghwense</name>
    <dbReference type="NCBI Taxonomy" id="320778"/>
    <lineage>
        <taxon>Bacteria</taxon>
        <taxon>Pseudomonadati</taxon>
        <taxon>Pseudomonadota</taxon>
        <taxon>Gammaproteobacteria</taxon>
        <taxon>Vibrionales</taxon>
        <taxon>Vibrionaceae</taxon>
        <taxon>Photobacterium</taxon>
    </lineage>
</organism>
<dbReference type="RefSeq" id="WP_047885754.1">
    <property type="nucleotide sequence ID" value="NZ_LDOU01000015.1"/>
</dbReference>
<comment type="caution">
    <text evidence="2">The sequence shown here is derived from an EMBL/GenBank/DDBJ whole genome shotgun (WGS) entry which is preliminary data.</text>
</comment>
<proteinExistence type="predicted"/>
<dbReference type="Pfam" id="PF11739">
    <property type="entry name" value="YdbH-like"/>
    <property type="match status" value="1"/>
</dbReference>
<evidence type="ECO:0000313" key="3">
    <source>
        <dbReference type="Proteomes" id="UP000035909"/>
    </source>
</evidence>
<dbReference type="EMBL" id="LDOU01000015">
    <property type="protein sequence ID" value="KLV07860.1"/>
    <property type="molecule type" value="Genomic_DNA"/>
</dbReference>
<keyword evidence="3" id="KW-1185">Reference proteome</keyword>
<sequence>MLCIIVIPAILIPPWLASRGVEINAISGISLGKTIVIKKLSLSINKTLLTIEKLTLEHFVDDESPIADSSWRLFSPNLTIRLAPEIQAALAQQNLSFGPITLKDTAFVLTDLTQPYVFSAQAETADMLLTINGDNEVPQHLEGVSLVLTTSPYVALTGMVNQANLTLIHPHDIRHYPYPLVLQQGHFSLNWQPFKTPLTVHLAKVLPGWETVDADVLQSGSDISVMMNLQQPTTSIQILADKLMLAPPKQLPEFIKPPEQVHEGLHLGQLISGLSQLPLQTLKVNQLTYGSLILDARLDLETPRYLMNEPAHKATFQLNGKALAPDPYDLGIQIKHTGPNDAHLTGEMTSPEGHRLSCQGDISFISPLPKSLFCEANVKQTAALTKKLKLFDLPDATLDQPITLSAVQTDLQLRKKIPPASDQDPDNTPDENPSDPIQSNRSGIQLFREVEKASYRLSLTLPKAIRVNLGALALKHSLLTKVRQKPLQSLLLNTDGRLLFDVNYQSDTLSLSLAPQNESLSFSNTEFGHKLDLVFDQLICAVTLRTQGESSKPLHTTTSLVSSAIRETPISPTQQKQPHQPSQLSQPGTLQCHSISQLAAEIKALYPTEDVTVENVTFKSTLESRWSDNALTMVLKQPTLQAKHILLPRKQVWLENQLDNVVAQADALTLSQRFRDDETQQLTLSSAETSPLTVSARWIGQQIIAEDTASNASEVSGSGTSDNLTNATTSTIFTKPSQRQQRRKPDDKSQLPVQKYDGEFNAEFNAVQLAYRPKGTHPSKPKGQPRGSNAKSTLRADDQKPVSLTSQYKAGITLSQNGQRLPMIRSEGNVSFVPDTVNISANLLNGRHAELARFLIQHDFPTHNTDITLQRHSIHFSPKLTLKKHYLPGLPIDYDLHSGTLSFDAHFSNHAHLNNRSRPPKRAQAHQWQGQFGLYASELGGYVGNTHFADLSVSLLAELTPNGFRSLQPISLHASYLNMGVLLENLYAVFELDTEKSFYRLDRANANTLGGSVSTHQITSNSLKTIPAIPILIHGIRLNQLIDAVDGKDIVMTGILDGTLPLSFSNGKPVIEHGKLHARYPGGVLKYKEGSNIDRNVENAGENSLLVVSKILKNYNYHNLTILLDYSKEGNLDVSAMFKGHNPDVLSGQPVNLNLNIQENIPALLKTLSVINSSKLESLFLKQIGVDN</sequence>
<feature type="compositionally biased region" description="Acidic residues" evidence="1">
    <location>
        <begin position="423"/>
        <end position="433"/>
    </location>
</feature>
<dbReference type="InterPro" id="IPR021730">
    <property type="entry name" value="YdbH"/>
</dbReference>
<feature type="region of interest" description="Disordered" evidence="1">
    <location>
        <begin position="417"/>
        <end position="442"/>
    </location>
</feature>
<evidence type="ECO:0000256" key="1">
    <source>
        <dbReference type="SAM" id="MobiDB-lite"/>
    </source>
</evidence>
<feature type="region of interest" description="Disordered" evidence="1">
    <location>
        <begin position="709"/>
        <end position="752"/>
    </location>
</feature>
<evidence type="ECO:0000313" key="2">
    <source>
        <dbReference type="EMBL" id="KLV07860.1"/>
    </source>
</evidence>
<gene>
    <name evidence="2" type="ORF">ABT57_13390</name>
</gene>
<feature type="region of interest" description="Disordered" evidence="1">
    <location>
        <begin position="773"/>
        <end position="801"/>
    </location>
</feature>